<protein>
    <submittedName>
        <fullName evidence="2">Uncharacterized protein</fullName>
    </submittedName>
</protein>
<name>A0AAD5UBE2_9FUNG</name>
<dbReference type="AlphaFoldDB" id="A0AAD5UBE2"/>
<gene>
    <name evidence="2" type="ORF">HK103_000869</name>
</gene>
<evidence type="ECO:0000256" key="1">
    <source>
        <dbReference type="SAM" id="MobiDB-lite"/>
    </source>
</evidence>
<keyword evidence="3" id="KW-1185">Reference proteome</keyword>
<proteinExistence type="predicted"/>
<sequence length="537" mass="61001">MSFFSHNREWFTKPVRVKHTPSNEMHHAAEVFAMETRKRRETEILKAINTRRKENHIKKVERRASPIITSHYAPPAEQFLEIRKHDNRPQEWDTRREDLERALKPSASFKVYSRTTTPVNRPVSVLEDIVSDVGLNKDLTEIEQVETIQNLHLIDVSPLNIQLPVKNVEDQLVEEQFDPSPYVTGDWTQSSRSASRASNKIAQVYKKKSGRAVTIRSARPVREKPHDVANLIVEPVEAPPKQNYFADSNGKSCVIKTEPSGGIMDRSSRAASAYKSNNLEYLSTSMPEYHALEVYEVKKPTNFSKLQSSKSLHRINSQSLQKMNEEFGSKRFIKSAPLYRSMTASNSLKFPGGPSISSTSADTPECKPTVSTLAKPTSRESKKDSLTKKESKCRFKPISEAAINHTQFVDEESVTHNPRQLTAFVEDKKYRNIVLENLSLPKARPYSSVRHVRPPQESKIPRLKSAPCTIRNHGSITLGPLISIINPTDILDMDALKAARMHSKSQKKFAPDLKDYKEVELHNEIEKLDSMLSKLGR</sequence>
<dbReference type="EMBL" id="JADGKB010000119">
    <property type="protein sequence ID" value="KAJ3253119.1"/>
    <property type="molecule type" value="Genomic_DNA"/>
</dbReference>
<reference evidence="2" key="1">
    <citation type="submission" date="2020-05" db="EMBL/GenBank/DDBJ databases">
        <title>Phylogenomic resolution of chytrid fungi.</title>
        <authorList>
            <person name="Stajich J.E."/>
            <person name="Amses K."/>
            <person name="Simmons R."/>
            <person name="Seto K."/>
            <person name="Myers J."/>
            <person name="Bonds A."/>
            <person name="Quandt C.A."/>
            <person name="Barry K."/>
            <person name="Liu P."/>
            <person name="Grigoriev I."/>
            <person name="Longcore J.E."/>
            <person name="James T.Y."/>
        </authorList>
    </citation>
    <scope>NUCLEOTIDE SEQUENCE</scope>
    <source>
        <strain evidence="2">PLAUS21</strain>
    </source>
</reference>
<organism evidence="2 3">
    <name type="scientific">Boothiomyces macroporosus</name>
    <dbReference type="NCBI Taxonomy" id="261099"/>
    <lineage>
        <taxon>Eukaryota</taxon>
        <taxon>Fungi</taxon>
        <taxon>Fungi incertae sedis</taxon>
        <taxon>Chytridiomycota</taxon>
        <taxon>Chytridiomycota incertae sedis</taxon>
        <taxon>Chytridiomycetes</taxon>
        <taxon>Rhizophydiales</taxon>
        <taxon>Terramycetaceae</taxon>
        <taxon>Boothiomyces</taxon>
    </lineage>
</organism>
<dbReference type="Proteomes" id="UP001210925">
    <property type="component" value="Unassembled WGS sequence"/>
</dbReference>
<accession>A0AAD5UBE2</accession>
<comment type="caution">
    <text evidence="2">The sequence shown here is derived from an EMBL/GenBank/DDBJ whole genome shotgun (WGS) entry which is preliminary data.</text>
</comment>
<feature type="region of interest" description="Disordered" evidence="1">
    <location>
        <begin position="349"/>
        <end position="390"/>
    </location>
</feature>
<feature type="compositionally biased region" description="Basic and acidic residues" evidence="1">
    <location>
        <begin position="377"/>
        <end position="390"/>
    </location>
</feature>
<evidence type="ECO:0000313" key="3">
    <source>
        <dbReference type="Proteomes" id="UP001210925"/>
    </source>
</evidence>
<evidence type="ECO:0000313" key="2">
    <source>
        <dbReference type="EMBL" id="KAJ3253119.1"/>
    </source>
</evidence>